<dbReference type="PANTHER" id="PTHR43537">
    <property type="entry name" value="TRANSCRIPTIONAL REGULATOR, GNTR FAMILY"/>
    <property type="match status" value="1"/>
</dbReference>
<dbReference type="Pfam" id="PF00392">
    <property type="entry name" value="GntR"/>
    <property type="match status" value="1"/>
</dbReference>
<name>A0A653A6F1_UNCDX</name>
<dbReference type="Gene3D" id="1.20.120.530">
    <property type="entry name" value="GntR ligand-binding domain-like"/>
    <property type="match status" value="1"/>
</dbReference>
<accession>A0A653A6F1</accession>
<dbReference type="PANTHER" id="PTHR43537:SF24">
    <property type="entry name" value="GLUCONATE OPERON TRANSCRIPTIONAL REPRESSOR"/>
    <property type="match status" value="1"/>
</dbReference>
<dbReference type="InterPro" id="IPR000524">
    <property type="entry name" value="Tscrpt_reg_HTH_GntR"/>
</dbReference>
<dbReference type="GO" id="GO:0003700">
    <property type="term" value="F:DNA-binding transcription factor activity"/>
    <property type="evidence" value="ECO:0007669"/>
    <property type="project" value="InterPro"/>
</dbReference>
<protein>
    <submittedName>
        <fullName evidence="5">Putative Uncharacterized HTH-type transcriptional regulator YdhC</fullName>
    </submittedName>
</protein>
<dbReference type="SUPFAM" id="SSF48008">
    <property type="entry name" value="GntR ligand-binding domain-like"/>
    <property type="match status" value="1"/>
</dbReference>
<dbReference type="SMART" id="SM00345">
    <property type="entry name" value="HTH_GNTR"/>
    <property type="match status" value="1"/>
</dbReference>
<gene>
    <name evidence="5" type="ORF">TRIP_B260010</name>
</gene>
<dbReference type="PROSITE" id="PS50949">
    <property type="entry name" value="HTH_GNTR"/>
    <property type="match status" value="1"/>
</dbReference>
<dbReference type="Pfam" id="PF07729">
    <property type="entry name" value="FCD"/>
    <property type="match status" value="1"/>
</dbReference>
<dbReference type="SMART" id="SM00895">
    <property type="entry name" value="FCD"/>
    <property type="match status" value="1"/>
</dbReference>
<keyword evidence="1" id="KW-0805">Transcription regulation</keyword>
<keyword evidence="3" id="KW-0804">Transcription</keyword>
<dbReference type="AlphaFoldDB" id="A0A653A6F1"/>
<dbReference type="InterPro" id="IPR036388">
    <property type="entry name" value="WH-like_DNA-bd_sf"/>
</dbReference>
<feature type="domain" description="HTH gntR-type" evidence="4">
    <location>
        <begin position="9"/>
        <end position="76"/>
    </location>
</feature>
<dbReference type="InterPro" id="IPR036390">
    <property type="entry name" value="WH_DNA-bd_sf"/>
</dbReference>
<keyword evidence="2" id="KW-0238">DNA-binding</keyword>
<evidence type="ECO:0000313" key="5">
    <source>
        <dbReference type="EMBL" id="VBB43544.1"/>
    </source>
</evidence>
<dbReference type="InterPro" id="IPR008920">
    <property type="entry name" value="TF_FadR/GntR_C"/>
</dbReference>
<organism evidence="5">
    <name type="scientific">Uncultured Desulfatiglans sp</name>
    <dbReference type="NCBI Taxonomy" id="1748965"/>
    <lineage>
        <taxon>Bacteria</taxon>
        <taxon>Pseudomonadati</taxon>
        <taxon>Thermodesulfobacteriota</taxon>
        <taxon>Desulfobacteria</taxon>
        <taxon>Desulfatiglandales</taxon>
        <taxon>Desulfatiglandaceae</taxon>
        <taxon>Desulfatiglans</taxon>
        <taxon>environmental samples</taxon>
    </lineage>
</organism>
<evidence type="ECO:0000256" key="2">
    <source>
        <dbReference type="ARBA" id="ARBA00023125"/>
    </source>
</evidence>
<dbReference type="GO" id="GO:0003677">
    <property type="term" value="F:DNA binding"/>
    <property type="evidence" value="ECO:0007669"/>
    <property type="project" value="UniProtKB-KW"/>
</dbReference>
<dbReference type="EMBL" id="UPXX01000019">
    <property type="protein sequence ID" value="VBB43544.1"/>
    <property type="molecule type" value="Genomic_DNA"/>
</dbReference>
<dbReference type="InterPro" id="IPR011711">
    <property type="entry name" value="GntR_C"/>
</dbReference>
<reference evidence="5" key="1">
    <citation type="submission" date="2018-07" db="EMBL/GenBank/DDBJ databases">
        <authorList>
            <consortium name="Genoscope - CEA"/>
            <person name="William W."/>
        </authorList>
    </citation>
    <scope>NUCLEOTIDE SEQUENCE</scope>
    <source>
        <strain evidence="5">IK1</strain>
    </source>
</reference>
<evidence type="ECO:0000259" key="4">
    <source>
        <dbReference type="PROSITE" id="PS50949"/>
    </source>
</evidence>
<evidence type="ECO:0000256" key="1">
    <source>
        <dbReference type="ARBA" id="ARBA00023015"/>
    </source>
</evidence>
<dbReference type="Gene3D" id="1.10.10.10">
    <property type="entry name" value="Winged helix-like DNA-binding domain superfamily/Winged helix DNA-binding domain"/>
    <property type="match status" value="1"/>
</dbReference>
<proteinExistence type="predicted"/>
<dbReference type="SUPFAM" id="SSF46785">
    <property type="entry name" value="Winged helix' DNA-binding domain"/>
    <property type="match status" value="1"/>
</dbReference>
<sequence>MSQRPDKNSSLRTRAYEAIKDKIIYLNLKPGDKIFESEIAQELGVSRTPVREALLLLENELLVECDPRLGFQVKRLTPTEIEEYFAIRIVFEEFVAPFIIERITREEIEALKRNVEEADESVKGGDLTQIIRRETDFHTILYQAAKSEMFFHIISRIVDKFQWLRAIGLSAPGGAEISLGDHRAILEVVEARDTEALKRLMTEHIRHGKERFEQMKALFF</sequence>
<evidence type="ECO:0000256" key="3">
    <source>
        <dbReference type="ARBA" id="ARBA00023163"/>
    </source>
</evidence>